<name>A0A3S1CSA5_9CYAN</name>
<evidence type="ECO:0000313" key="1">
    <source>
        <dbReference type="EMBL" id="RUS97447.1"/>
    </source>
</evidence>
<proteinExistence type="predicted"/>
<reference evidence="1" key="2">
    <citation type="journal article" date="2019" name="Genome Biol. Evol.">
        <title>Day and night: Metabolic profiles and evolutionary relationships of six axenic non-marine cyanobacteria.</title>
        <authorList>
            <person name="Will S.E."/>
            <person name="Henke P."/>
            <person name="Boedeker C."/>
            <person name="Huang S."/>
            <person name="Brinkmann H."/>
            <person name="Rohde M."/>
            <person name="Jarek M."/>
            <person name="Friedl T."/>
            <person name="Seufert S."/>
            <person name="Schumacher M."/>
            <person name="Overmann J."/>
            <person name="Neumann-Schaal M."/>
            <person name="Petersen J."/>
        </authorList>
    </citation>
    <scope>NUCLEOTIDE SEQUENCE [LARGE SCALE GENOMIC DNA]</scope>
    <source>
        <strain evidence="1">PCC 7102</strain>
    </source>
</reference>
<evidence type="ECO:0008006" key="3">
    <source>
        <dbReference type="Google" id="ProtNLM"/>
    </source>
</evidence>
<gene>
    <name evidence="1" type="ORF">DSM106972_083950</name>
</gene>
<keyword evidence="2" id="KW-1185">Reference proteome</keyword>
<dbReference type="Proteomes" id="UP000271624">
    <property type="component" value="Unassembled WGS sequence"/>
</dbReference>
<dbReference type="InterPro" id="IPR025354">
    <property type="entry name" value="DUF4258"/>
</dbReference>
<dbReference type="AlphaFoldDB" id="A0A3S1CSA5"/>
<dbReference type="RefSeq" id="WP_233786984.1">
    <property type="nucleotide sequence ID" value="NZ_RSCL01000032.1"/>
</dbReference>
<accession>A0A3S1CSA5</accession>
<reference evidence="1" key="1">
    <citation type="submission" date="2018-12" db="EMBL/GenBank/DDBJ databases">
        <authorList>
            <person name="Will S."/>
            <person name="Neumann-Schaal M."/>
            <person name="Henke P."/>
        </authorList>
    </citation>
    <scope>NUCLEOTIDE SEQUENCE</scope>
    <source>
        <strain evidence="1">PCC 7102</strain>
    </source>
</reference>
<dbReference type="EMBL" id="RSCL01000032">
    <property type="protein sequence ID" value="RUS97447.1"/>
    <property type="molecule type" value="Genomic_DNA"/>
</dbReference>
<organism evidence="1 2">
    <name type="scientific">Dulcicalothrix desertica PCC 7102</name>
    <dbReference type="NCBI Taxonomy" id="232991"/>
    <lineage>
        <taxon>Bacteria</taxon>
        <taxon>Bacillati</taxon>
        <taxon>Cyanobacteriota</taxon>
        <taxon>Cyanophyceae</taxon>
        <taxon>Nostocales</taxon>
        <taxon>Calotrichaceae</taxon>
        <taxon>Dulcicalothrix</taxon>
    </lineage>
</organism>
<dbReference type="Pfam" id="PF14076">
    <property type="entry name" value="DUF4258"/>
    <property type="match status" value="1"/>
</dbReference>
<evidence type="ECO:0000313" key="2">
    <source>
        <dbReference type="Proteomes" id="UP000271624"/>
    </source>
</evidence>
<comment type="caution">
    <text evidence="1">The sequence shown here is derived from an EMBL/GenBank/DDBJ whole genome shotgun (WGS) entry which is preliminary data.</text>
</comment>
<protein>
    <recommendedName>
        <fullName evidence="3">DUF4258 domain-containing protein</fullName>
    </recommendedName>
</protein>
<sequence length="50" mass="5910">MAYRISRHAQTEIERRGIPLYLVESVLTNPQQIVLEKDGRKAYPVTIRLW</sequence>